<comment type="similarity">
    <text evidence="1">Belongs to the GSP E family.</text>
</comment>
<evidence type="ECO:0000313" key="3">
    <source>
        <dbReference type="EMBL" id="KQH84623.1"/>
    </source>
</evidence>
<dbReference type="InterPro" id="IPR050921">
    <property type="entry name" value="T4SS_GSP_E_ATPase"/>
</dbReference>
<dbReference type="Gene3D" id="3.30.450.380">
    <property type="match status" value="1"/>
</dbReference>
<protein>
    <submittedName>
        <fullName evidence="3">ATPase</fullName>
    </submittedName>
</protein>
<keyword evidence="4" id="KW-1185">Reference proteome</keyword>
<dbReference type="PANTHER" id="PTHR30486:SF15">
    <property type="entry name" value="TYPE II_IV SECRETION SYSTEM ATPASE"/>
    <property type="match status" value="1"/>
</dbReference>
<dbReference type="SMART" id="SM00382">
    <property type="entry name" value="AAA"/>
    <property type="match status" value="1"/>
</dbReference>
<reference evidence="3 4" key="1">
    <citation type="submission" date="2015-08" db="EMBL/GenBank/DDBJ databases">
        <title>Antibacterial properties of a collection of Vibrionaceae strains.</title>
        <authorList>
            <person name="Giubergia S."/>
        </authorList>
    </citation>
    <scope>NUCLEOTIDE SEQUENCE [LARGE SCALE GENOMIC DNA]</scope>
    <source>
        <strain evidence="3 4">S0821</strain>
    </source>
</reference>
<evidence type="ECO:0000313" key="4">
    <source>
        <dbReference type="Proteomes" id="UP000051221"/>
    </source>
</evidence>
<dbReference type="InterPro" id="IPR001482">
    <property type="entry name" value="T2SS/T4SS_dom"/>
</dbReference>
<dbReference type="Proteomes" id="UP000051221">
    <property type="component" value="Unassembled WGS sequence"/>
</dbReference>
<dbReference type="SUPFAM" id="SSF52540">
    <property type="entry name" value="P-loop containing nucleoside triphosphate hydrolases"/>
    <property type="match status" value="1"/>
</dbReference>
<comment type="caution">
    <text evidence="3">The sequence shown here is derived from an EMBL/GenBank/DDBJ whole genome shotgun (WGS) entry which is preliminary data.</text>
</comment>
<evidence type="ECO:0000256" key="1">
    <source>
        <dbReference type="ARBA" id="ARBA00006611"/>
    </source>
</evidence>
<dbReference type="InterPro" id="IPR027417">
    <property type="entry name" value="P-loop_NTPase"/>
</dbReference>
<sequence length="421" mass="47345">MKAMDWLTSIKETSYEPLSLELKAELHRFVLERMEDDGLIFDMSSSERANLMLPISHYIEHYLAAERIENPPPLDVLTAELVDEMMGYGPIENLLKDSSINDILINGPKHVFVERNGILEQVNHHFLNDEHVIRVIRRMISPLGRRIDESNPMVDARLPDGSRINAIIPPLALDGACLSVRKFKQDILSEEFLIANGTLSAEMLTFLKRCVHSRLNILISGATGSGKTTLLNVLSQYINDHERVVTIEDAAELQLRNGHVVRLETRPPNSEGAGEVTARELLKNALRMRPDRIILGESRGGEVLDMLQAMNTGHLGSMSTLHANSPKDALLRLEMMVTLTGFRSSETFIRKVVSSAIDMIVQVSRLPSGKRVISEIVEVADVQASQIETNTLYQFVPAQRQFKALKMPSEELNLKIEEQIW</sequence>
<evidence type="ECO:0000259" key="2">
    <source>
        <dbReference type="SMART" id="SM00382"/>
    </source>
</evidence>
<proteinExistence type="inferred from homology"/>
<dbReference type="EMBL" id="LKHS01000017">
    <property type="protein sequence ID" value="KQH84623.1"/>
    <property type="molecule type" value="Genomic_DNA"/>
</dbReference>
<dbReference type="InParanoid" id="A0A0Q2MY73"/>
<dbReference type="GO" id="GO:0016887">
    <property type="term" value="F:ATP hydrolysis activity"/>
    <property type="evidence" value="ECO:0007669"/>
    <property type="project" value="InterPro"/>
</dbReference>
<name>A0A0Q2MY73_VIBFU</name>
<dbReference type="PANTHER" id="PTHR30486">
    <property type="entry name" value="TWITCHING MOTILITY PROTEIN PILT"/>
    <property type="match status" value="1"/>
</dbReference>
<dbReference type="InterPro" id="IPR003593">
    <property type="entry name" value="AAA+_ATPase"/>
</dbReference>
<dbReference type="CDD" id="cd01130">
    <property type="entry name" value="VirB11-like_ATPase"/>
    <property type="match status" value="1"/>
</dbReference>
<dbReference type="AlphaFoldDB" id="A0A0Q2MY73"/>
<dbReference type="RefSeq" id="WP_055466741.1">
    <property type="nucleotide sequence ID" value="NZ_CAWQRI010000078.1"/>
</dbReference>
<dbReference type="OrthoDB" id="9810761at2"/>
<feature type="domain" description="AAA+ ATPase" evidence="2">
    <location>
        <begin position="213"/>
        <end position="367"/>
    </location>
</feature>
<gene>
    <name evidence="3" type="ORF">AMR76_17615</name>
</gene>
<dbReference type="Pfam" id="PF00437">
    <property type="entry name" value="T2SSE"/>
    <property type="match status" value="1"/>
</dbReference>
<organism evidence="3 4">
    <name type="scientific">Vibrio furnissii</name>
    <dbReference type="NCBI Taxonomy" id="29494"/>
    <lineage>
        <taxon>Bacteria</taxon>
        <taxon>Pseudomonadati</taxon>
        <taxon>Pseudomonadota</taxon>
        <taxon>Gammaproteobacteria</taxon>
        <taxon>Vibrionales</taxon>
        <taxon>Vibrionaceae</taxon>
        <taxon>Vibrio</taxon>
    </lineage>
</organism>
<accession>A0A0Q2MY73</accession>
<dbReference type="Gene3D" id="3.40.50.300">
    <property type="entry name" value="P-loop containing nucleotide triphosphate hydrolases"/>
    <property type="match status" value="1"/>
</dbReference>